<dbReference type="AlphaFoldDB" id="A0A645BG49"/>
<name>A0A645BG49_9ZZZZ</name>
<evidence type="ECO:0000313" key="1">
    <source>
        <dbReference type="EMBL" id="MPM60694.1"/>
    </source>
</evidence>
<sequence length="275" mass="29498">MHVRGEAGHHEFLGSLAEDPLQCGLDVLLGKGEAGHIGVGGVGHQQVDPPLITGQPREPAQVSDPLVERQLIHLEVAGMQHHAGAGLDRDGQRIRDRMVDREELQLERAGDHRVTLDHLVIHGGIAQPVFAQLAVHERQGQLAAVKRDVLAAAQQVGHRADVILVAVGEHEADDVVQPIVEVIQPGQDQIDAGLVVLGEQDPTVHHQQFAVDLEDGHVSADVAEPTEWDDAQGVGGQPGRRLKCTHIAAILTGRPPRSCIPARIDSATEGGFCRR</sequence>
<organism evidence="1">
    <name type="scientific">bioreactor metagenome</name>
    <dbReference type="NCBI Taxonomy" id="1076179"/>
    <lineage>
        <taxon>unclassified sequences</taxon>
        <taxon>metagenomes</taxon>
        <taxon>ecological metagenomes</taxon>
    </lineage>
</organism>
<proteinExistence type="predicted"/>
<comment type="caution">
    <text evidence="1">The sequence shown here is derived from an EMBL/GenBank/DDBJ whole genome shotgun (WGS) entry which is preliminary data.</text>
</comment>
<accession>A0A645BG49</accession>
<dbReference type="EMBL" id="VSSQ01017931">
    <property type="protein sequence ID" value="MPM60694.1"/>
    <property type="molecule type" value="Genomic_DNA"/>
</dbReference>
<protein>
    <submittedName>
        <fullName evidence="1">Uncharacterized protein</fullName>
    </submittedName>
</protein>
<gene>
    <name evidence="1" type="ORF">SDC9_107546</name>
</gene>
<reference evidence="1" key="1">
    <citation type="submission" date="2019-08" db="EMBL/GenBank/DDBJ databases">
        <authorList>
            <person name="Kucharzyk K."/>
            <person name="Murdoch R.W."/>
            <person name="Higgins S."/>
            <person name="Loffler F."/>
        </authorList>
    </citation>
    <scope>NUCLEOTIDE SEQUENCE</scope>
</reference>